<protein>
    <recommendedName>
        <fullName evidence="2">DUF6701 domain-containing protein</fullName>
    </recommendedName>
</protein>
<feature type="chain" id="PRO_5017418891" description="DUF6701 domain-containing protein" evidence="1">
    <location>
        <begin position="26"/>
        <end position="895"/>
    </location>
</feature>
<name>A0A3A6TU60_9GAMM</name>
<gene>
    <name evidence="3" type="ORF">D5R81_10085</name>
</gene>
<dbReference type="InterPro" id="IPR046524">
    <property type="entry name" value="DUF6701"/>
</dbReference>
<evidence type="ECO:0000256" key="1">
    <source>
        <dbReference type="SAM" id="SignalP"/>
    </source>
</evidence>
<proteinExistence type="predicted"/>
<reference evidence="3 4" key="1">
    <citation type="submission" date="2018-09" db="EMBL/GenBank/DDBJ databases">
        <title>Phylogeny of the Shewanellaceae, and recommendation for two new genera, Pseudoshewanella and Parashewanella.</title>
        <authorList>
            <person name="Wang G."/>
        </authorList>
    </citation>
    <scope>NUCLEOTIDE SEQUENCE [LARGE SCALE GENOMIC DNA]</scope>
    <source>
        <strain evidence="3 4">KCTC 22492</strain>
    </source>
</reference>
<feature type="signal peptide" evidence="1">
    <location>
        <begin position="1"/>
        <end position="25"/>
    </location>
</feature>
<dbReference type="AlphaFoldDB" id="A0A3A6TU60"/>
<keyword evidence="4" id="KW-1185">Reference proteome</keyword>
<dbReference type="Proteomes" id="UP000273022">
    <property type="component" value="Unassembled WGS sequence"/>
</dbReference>
<dbReference type="RefSeq" id="WP_121853517.1">
    <property type="nucleotide sequence ID" value="NZ_CP037952.1"/>
</dbReference>
<organism evidence="3 4">
    <name type="scientific">Parashewanella spongiae</name>
    <dbReference type="NCBI Taxonomy" id="342950"/>
    <lineage>
        <taxon>Bacteria</taxon>
        <taxon>Pseudomonadati</taxon>
        <taxon>Pseudomonadota</taxon>
        <taxon>Gammaproteobacteria</taxon>
        <taxon>Alteromonadales</taxon>
        <taxon>Shewanellaceae</taxon>
        <taxon>Parashewanella</taxon>
    </lineage>
</organism>
<accession>A0A3A6TU60</accession>
<dbReference type="Pfam" id="PF20419">
    <property type="entry name" value="DUF6701"/>
    <property type="match status" value="1"/>
</dbReference>
<comment type="caution">
    <text evidence="3">The sequence shown here is derived from an EMBL/GenBank/DDBJ whole genome shotgun (WGS) entry which is preliminary data.</text>
</comment>
<evidence type="ECO:0000313" key="4">
    <source>
        <dbReference type="Proteomes" id="UP000273022"/>
    </source>
</evidence>
<dbReference type="EMBL" id="QYYH01000055">
    <property type="protein sequence ID" value="RJY15101.1"/>
    <property type="molecule type" value="Genomic_DNA"/>
</dbReference>
<evidence type="ECO:0000259" key="2">
    <source>
        <dbReference type="Pfam" id="PF20419"/>
    </source>
</evidence>
<feature type="domain" description="DUF6701" evidence="2">
    <location>
        <begin position="295"/>
        <end position="893"/>
    </location>
</feature>
<sequence length="895" mass="96992">MTHCITIIRTLLVLVLFLCPIAAQAIELCNTIFTDPPTGNHHGLFLAPIGIPDTNGNLKCDGETTPDCNKSDDFVAGDFNYHTGDFRNGNYITTSGTTTRLYFNSLEVFNANLNLDGKAEDLIIYVRGAFSMSGSSQINGLVYTPTATLSGDSRITGGLAAGGHIAIQGNATVTVEPDAIENADFAGMCYNGQFPDPSKPHHFEFEIESSLLTCKPSAVTLKACANAECDTLFADDLSANLSPNIAFNNGGWFQNGNRVRQVVIENGRANIDLRHFSTNPISINATMLNGSGLNETLCQIGNGAKSNANCQLTFADSGLLLTIDDKYANKPENATIQAVQKSNNSPQCVPAFANKPKIVRFTSDYIEPASPVNEPIVTINGDNTITTPIHVLNFNNEGLANFSINYPDAGKLEIAAQLIGSGDEGRLIMTGMGSFISVPYGFCIQAPEANSQCVTEDANCSAFKAAGSNFFLDIQAKAWSTNNTLICNNKTTPSYAQTDVGLIHQLIQPAGGELGALSVIDYSHIASIQPNREQQSVTETGVFQFITVPPAYLGSNLAIQVNTSDSIGRFVPASFELSTPSVQSVCETGVSQSYSYLDQAFNTRFILRALNVNGQVTQNYRGDFGKASIDLVAQNQPYTSQLNSAQPDYDKFLELTHRLSLAQGRDNIIAENGWTAGQASFVLDPKLNRLDSNISNGVDGPFSRMTIGLNLDDQETPNIAQVLNPDMQASLAANCQLTDSCDAKVIGRVLMRHGRLVMDNTYGPETQQLVMPIRTEYWNGSGWQTNTDDNCTQIEVADASSKAAFIYEPALDNGESVARKLEVSLNPFISGAGRLLWQSDGVNPYRGKITSPLIVPDYLQWYWDATPNYANPSASVYFGRFRGHDKIIYWREVGQ</sequence>
<dbReference type="OrthoDB" id="9790247at2"/>
<evidence type="ECO:0000313" key="3">
    <source>
        <dbReference type="EMBL" id="RJY15101.1"/>
    </source>
</evidence>
<keyword evidence="1" id="KW-0732">Signal</keyword>